<comment type="caution">
    <text evidence="2">The sequence shown here is derived from an EMBL/GenBank/DDBJ whole genome shotgun (WGS) entry which is preliminary data.</text>
</comment>
<keyword evidence="3" id="KW-1185">Reference proteome</keyword>
<evidence type="ECO:0000313" key="3">
    <source>
        <dbReference type="Proteomes" id="UP000597762"/>
    </source>
</evidence>
<reference evidence="2" key="1">
    <citation type="submission" date="2021-01" db="EMBL/GenBank/DDBJ databases">
        <authorList>
            <person name="Li R."/>
            <person name="Bekaert M."/>
        </authorList>
    </citation>
    <scope>NUCLEOTIDE SEQUENCE</scope>
    <source>
        <strain evidence="2">Farmed</strain>
    </source>
</reference>
<sequence length="438" mass="48258">MSSFGYKKLDGNTGYGSIPPPSTTSDQGAYPTDPPAAPAPGMYQGGSPPEVSIVPSSSSIVNAPYSAGVAATGYNVPPEGGMAVPSAPPPMMEPLAGYEGVGFTVSDFLAPPTPFMSAAPSAPPIERPEFSIGPTWTDEEVRDALLEHVSHFCCYGSGTAKNMVITDKIGTSAYHYRLETFGEGRQVNWTFKPYAMGTFVDGPENGRALGPWEIPVHITEYFKDFTQKLEIPHTSFVRPCHTCSTAGMVICQSCFGKGRKLCSHCHGTGHRHVGSERRNCMFCHGHKTVLCKTCHGKCFVICPSCEANRNLRFYLELTIQWKNHVEDYIFSENSLPPNLIKDVSGTTAFEETHLRVWPINHFMIPQINQASYNLINKHGSAFPTERILQQKQTIRIVPVLEVEYTWNNKKSDFFVYGLEKKVHAPKYPQKCCCGCAIL</sequence>
<proteinExistence type="predicted"/>
<name>A0A812EY50_ACAPH</name>
<organism evidence="2 3">
    <name type="scientific">Acanthosepion pharaonis</name>
    <name type="common">Pharaoh cuttlefish</name>
    <name type="synonym">Sepia pharaonis</name>
    <dbReference type="NCBI Taxonomy" id="158019"/>
    <lineage>
        <taxon>Eukaryota</taxon>
        <taxon>Metazoa</taxon>
        <taxon>Spiralia</taxon>
        <taxon>Lophotrochozoa</taxon>
        <taxon>Mollusca</taxon>
        <taxon>Cephalopoda</taxon>
        <taxon>Coleoidea</taxon>
        <taxon>Decapodiformes</taxon>
        <taxon>Sepiida</taxon>
        <taxon>Sepiina</taxon>
        <taxon>Sepiidae</taxon>
        <taxon>Acanthosepion</taxon>
    </lineage>
</organism>
<dbReference type="InterPro" id="IPR052789">
    <property type="entry name" value="SSUH2_homolog"/>
</dbReference>
<dbReference type="Proteomes" id="UP000597762">
    <property type="component" value="Unassembled WGS sequence"/>
</dbReference>
<protein>
    <recommendedName>
        <fullName evidence="4">Protein SSUH2 homolog</fullName>
    </recommendedName>
</protein>
<dbReference type="OrthoDB" id="3355217at2759"/>
<gene>
    <name evidence="2" type="ORF">SPHA_79828</name>
</gene>
<evidence type="ECO:0000256" key="1">
    <source>
        <dbReference type="SAM" id="MobiDB-lite"/>
    </source>
</evidence>
<evidence type="ECO:0000313" key="2">
    <source>
        <dbReference type="EMBL" id="CAE1330528.1"/>
    </source>
</evidence>
<dbReference type="AlphaFoldDB" id="A0A812EY50"/>
<accession>A0A812EY50</accession>
<dbReference type="PANTHER" id="PTHR48465">
    <property type="entry name" value="PROTEIN SSUH2 HOMOLOG"/>
    <property type="match status" value="1"/>
</dbReference>
<dbReference type="EMBL" id="CAHIKZ030005579">
    <property type="protein sequence ID" value="CAE1330528.1"/>
    <property type="molecule type" value="Genomic_DNA"/>
</dbReference>
<evidence type="ECO:0008006" key="4">
    <source>
        <dbReference type="Google" id="ProtNLM"/>
    </source>
</evidence>
<dbReference type="PANTHER" id="PTHR48465:SF1">
    <property type="entry name" value="PROTEIN SSUH2 HOMOLOG"/>
    <property type="match status" value="1"/>
</dbReference>
<feature type="region of interest" description="Disordered" evidence="1">
    <location>
        <begin position="1"/>
        <end position="51"/>
    </location>
</feature>